<dbReference type="InterPro" id="IPR039424">
    <property type="entry name" value="SBP_5"/>
</dbReference>
<keyword evidence="4" id="KW-1185">Reference proteome</keyword>
<proteinExistence type="predicted"/>
<dbReference type="PROSITE" id="PS51257">
    <property type="entry name" value="PROKAR_LIPOPROTEIN"/>
    <property type="match status" value="1"/>
</dbReference>
<sequence length="512" mass="54389">MDLDRRTVLKLPLMAAFGGLVLSACAPTPSSNGLATVRWGVTALNGNWDPIVTGATGATITMTPVYESFLLRGADGSLSPALAEGYAYEPAGDAVTFTLKPGLTFHDGSAVDAAAAVAFIQRAQSQEGSALAGSYRNIVGVEALDEQRFRLALGQPDHQIPYLLSNRAGLLTKPVAAGDEAAQLNATLPVGAGPFQVVELVPEDRIVLERFDGYWNAAEIHVDRIEISGGNEDAMLVSGLRTSVFDFASISNLRIDEAEQAGLDVIEDLATNWVTSFVSLNLNQAPFDDPAVVEAVRYAIDRDAFVQNLTAGHGVAVHQPFPPGHITFVDELEQEFTYDADRARDLLADAGYADGDIQITIYPFTGGEVAAEILQAQLGEIGIAATIQVDANWGAGYFGKTYAIATYGYVGRDSHVQALTEHFDTGGVLNLSSPYTSQPFQDALAIVRATPLDDPAYGERLRAAAAAGYRNGSTIALYSSPNTWAKQPTISDSTETIEGRLGWTGVEVTPEG</sequence>
<dbReference type="EMBL" id="LT629695">
    <property type="protein sequence ID" value="SDH71571.1"/>
    <property type="molecule type" value="Genomic_DNA"/>
</dbReference>
<feature type="chain" id="PRO_5009243382" evidence="1">
    <location>
        <begin position="27"/>
        <end position="512"/>
    </location>
</feature>
<feature type="signal peptide" evidence="1">
    <location>
        <begin position="1"/>
        <end position="26"/>
    </location>
</feature>
<evidence type="ECO:0000259" key="2">
    <source>
        <dbReference type="Pfam" id="PF00496"/>
    </source>
</evidence>
<dbReference type="InterPro" id="IPR000914">
    <property type="entry name" value="SBP_5_dom"/>
</dbReference>
<gene>
    <name evidence="3" type="ORF">SAMN04489720_2128</name>
</gene>
<evidence type="ECO:0000313" key="3">
    <source>
        <dbReference type="EMBL" id="SDH71571.1"/>
    </source>
</evidence>
<dbReference type="GO" id="GO:0015833">
    <property type="term" value="P:peptide transport"/>
    <property type="evidence" value="ECO:0007669"/>
    <property type="project" value="TreeGrafter"/>
</dbReference>
<dbReference type="SUPFAM" id="SSF53850">
    <property type="entry name" value="Periplasmic binding protein-like II"/>
    <property type="match status" value="1"/>
</dbReference>
<name>A0A1G8ENW1_9MICO</name>
<organism evidence="3 4">
    <name type="scientific">Agrococcus jejuensis</name>
    <dbReference type="NCBI Taxonomy" id="399736"/>
    <lineage>
        <taxon>Bacteria</taxon>
        <taxon>Bacillati</taxon>
        <taxon>Actinomycetota</taxon>
        <taxon>Actinomycetes</taxon>
        <taxon>Micrococcales</taxon>
        <taxon>Microbacteriaceae</taxon>
        <taxon>Agrococcus</taxon>
    </lineage>
</organism>
<dbReference type="Proteomes" id="UP000198822">
    <property type="component" value="Chromosome I"/>
</dbReference>
<dbReference type="Gene3D" id="3.10.105.10">
    <property type="entry name" value="Dipeptide-binding Protein, Domain 3"/>
    <property type="match status" value="1"/>
</dbReference>
<accession>A0A1G8ENW1</accession>
<evidence type="ECO:0000256" key="1">
    <source>
        <dbReference type="SAM" id="SignalP"/>
    </source>
</evidence>
<dbReference type="AlphaFoldDB" id="A0A1G8ENW1"/>
<dbReference type="PANTHER" id="PTHR30290">
    <property type="entry name" value="PERIPLASMIC BINDING COMPONENT OF ABC TRANSPORTER"/>
    <property type="match status" value="1"/>
</dbReference>
<dbReference type="RefSeq" id="WP_197674599.1">
    <property type="nucleotide sequence ID" value="NZ_LT629695.1"/>
</dbReference>
<feature type="domain" description="Solute-binding protein family 5" evidence="2">
    <location>
        <begin position="78"/>
        <end position="425"/>
    </location>
</feature>
<evidence type="ECO:0000313" key="4">
    <source>
        <dbReference type="Proteomes" id="UP000198822"/>
    </source>
</evidence>
<reference evidence="4" key="1">
    <citation type="submission" date="2016-10" db="EMBL/GenBank/DDBJ databases">
        <authorList>
            <person name="Varghese N."/>
            <person name="Submissions S."/>
        </authorList>
    </citation>
    <scope>NUCLEOTIDE SEQUENCE [LARGE SCALE GENOMIC DNA]</scope>
    <source>
        <strain evidence="4">DSM 22002</strain>
    </source>
</reference>
<protein>
    <submittedName>
        <fullName evidence="3">Peptide/nickel transport system substrate-binding protein</fullName>
    </submittedName>
</protein>
<keyword evidence="1" id="KW-0732">Signal</keyword>
<dbReference type="Pfam" id="PF00496">
    <property type="entry name" value="SBP_bac_5"/>
    <property type="match status" value="1"/>
</dbReference>
<dbReference type="GO" id="GO:1904680">
    <property type="term" value="F:peptide transmembrane transporter activity"/>
    <property type="evidence" value="ECO:0007669"/>
    <property type="project" value="TreeGrafter"/>
</dbReference>
<dbReference type="Gene3D" id="3.40.190.10">
    <property type="entry name" value="Periplasmic binding protein-like II"/>
    <property type="match status" value="1"/>
</dbReference>
<dbReference type="STRING" id="399736.SAMN04489720_2128"/>